<accession>G2Y6L0</accession>
<dbReference type="EMBL" id="FQ790293">
    <property type="protein sequence ID" value="CCD48262.1"/>
    <property type="molecule type" value="Genomic_DNA"/>
</dbReference>
<proteinExistence type="predicted"/>
<evidence type="ECO:0000256" key="1">
    <source>
        <dbReference type="SAM" id="MobiDB-lite"/>
    </source>
</evidence>
<protein>
    <submittedName>
        <fullName evidence="2">Uncharacterized protein</fullName>
    </submittedName>
</protein>
<dbReference type="InParanoid" id="G2Y6L0"/>
<feature type="compositionally biased region" description="Polar residues" evidence="1">
    <location>
        <begin position="1"/>
        <end position="16"/>
    </location>
</feature>
<name>G2Y6L0_BOTF4</name>
<organism evidence="2 3">
    <name type="scientific">Botryotinia fuckeliana (strain T4)</name>
    <name type="common">Noble rot fungus</name>
    <name type="synonym">Botrytis cinerea</name>
    <dbReference type="NCBI Taxonomy" id="999810"/>
    <lineage>
        <taxon>Eukaryota</taxon>
        <taxon>Fungi</taxon>
        <taxon>Dikarya</taxon>
        <taxon>Ascomycota</taxon>
        <taxon>Pezizomycotina</taxon>
        <taxon>Leotiomycetes</taxon>
        <taxon>Helotiales</taxon>
        <taxon>Sclerotiniaceae</taxon>
        <taxon>Botrytis</taxon>
    </lineage>
</organism>
<sequence>MKNGNTCNHNLSSSVGHVSGDLPERKTKPHPNHKEWMLVSFDFWAGLLHENFSLLYEPTLQFQVEIRRKLRG</sequence>
<evidence type="ECO:0000313" key="3">
    <source>
        <dbReference type="Proteomes" id="UP000008177"/>
    </source>
</evidence>
<dbReference type="AlphaFoldDB" id="G2Y6L0"/>
<gene>
    <name evidence="2" type="ORF">BofuT4_uP106460.1</name>
</gene>
<evidence type="ECO:0000313" key="2">
    <source>
        <dbReference type="EMBL" id="CCD48262.1"/>
    </source>
</evidence>
<dbReference type="HOGENOM" id="CLU_2721923_0_0_1"/>
<feature type="compositionally biased region" description="Basic and acidic residues" evidence="1">
    <location>
        <begin position="22"/>
        <end position="31"/>
    </location>
</feature>
<dbReference type="Proteomes" id="UP000008177">
    <property type="component" value="Unplaced contigs"/>
</dbReference>
<reference evidence="3" key="1">
    <citation type="journal article" date="2011" name="PLoS Genet.">
        <title>Genomic analysis of the necrotrophic fungal pathogens Sclerotinia sclerotiorum and Botrytis cinerea.</title>
        <authorList>
            <person name="Amselem J."/>
            <person name="Cuomo C.A."/>
            <person name="van Kan J.A."/>
            <person name="Viaud M."/>
            <person name="Benito E.P."/>
            <person name="Couloux A."/>
            <person name="Coutinho P.M."/>
            <person name="de Vries R.P."/>
            <person name="Dyer P.S."/>
            <person name="Fillinger S."/>
            <person name="Fournier E."/>
            <person name="Gout L."/>
            <person name="Hahn M."/>
            <person name="Kohn L."/>
            <person name="Lapalu N."/>
            <person name="Plummer K.M."/>
            <person name="Pradier J.M."/>
            <person name="Quevillon E."/>
            <person name="Sharon A."/>
            <person name="Simon A."/>
            <person name="ten Have A."/>
            <person name="Tudzynski B."/>
            <person name="Tudzynski P."/>
            <person name="Wincker P."/>
            <person name="Andrew M."/>
            <person name="Anthouard V."/>
            <person name="Beever R.E."/>
            <person name="Beffa R."/>
            <person name="Benoit I."/>
            <person name="Bouzid O."/>
            <person name="Brault B."/>
            <person name="Chen Z."/>
            <person name="Choquer M."/>
            <person name="Collemare J."/>
            <person name="Cotton P."/>
            <person name="Danchin E.G."/>
            <person name="Da Silva C."/>
            <person name="Gautier A."/>
            <person name="Giraud C."/>
            <person name="Giraud T."/>
            <person name="Gonzalez C."/>
            <person name="Grossetete S."/>
            <person name="Guldener U."/>
            <person name="Henrissat B."/>
            <person name="Howlett B.J."/>
            <person name="Kodira C."/>
            <person name="Kretschmer M."/>
            <person name="Lappartient A."/>
            <person name="Leroch M."/>
            <person name="Levis C."/>
            <person name="Mauceli E."/>
            <person name="Neuveglise C."/>
            <person name="Oeser B."/>
            <person name="Pearson M."/>
            <person name="Poulain J."/>
            <person name="Poussereau N."/>
            <person name="Quesneville H."/>
            <person name="Rascle C."/>
            <person name="Schumacher J."/>
            <person name="Segurens B."/>
            <person name="Sexton A."/>
            <person name="Silva E."/>
            <person name="Sirven C."/>
            <person name="Soanes D.M."/>
            <person name="Talbot N.J."/>
            <person name="Templeton M."/>
            <person name="Yandava C."/>
            <person name="Yarden O."/>
            <person name="Zeng Q."/>
            <person name="Rollins J.A."/>
            <person name="Lebrun M.H."/>
            <person name="Dickman M."/>
        </authorList>
    </citation>
    <scope>NUCLEOTIDE SEQUENCE [LARGE SCALE GENOMIC DNA]</scope>
    <source>
        <strain evidence="3">T4</strain>
    </source>
</reference>
<feature type="region of interest" description="Disordered" evidence="1">
    <location>
        <begin position="1"/>
        <end position="31"/>
    </location>
</feature>